<dbReference type="InterPro" id="IPR051482">
    <property type="entry name" value="Cholesterol_transport"/>
</dbReference>
<dbReference type="InterPro" id="IPR004182">
    <property type="entry name" value="GRAM"/>
</dbReference>
<feature type="region of interest" description="Disordered" evidence="6">
    <location>
        <begin position="610"/>
        <end position="629"/>
    </location>
</feature>
<dbReference type="GO" id="GO:0005739">
    <property type="term" value="C:mitochondrion"/>
    <property type="evidence" value="ECO:0007669"/>
    <property type="project" value="TreeGrafter"/>
</dbReference>
<comment type="similarity">
    <text evidence="2">Belongs to the YSP2 family.</text>
</comment>
<feature type="region of interest" description="Disordered" evidence="6">
    <location>
        <begin position="1239"/>
        <end position="1262"/>
    </location>
</feature>
<dbReference type="CDD" id="cd13220">
    <property type="entry name" value="PH-GRAM_GRAMDC"/>
    <property type="match status" value="1"/>
</dbReference>
<feature type="compositionally biased region" description="Polar residues" evidence="6">
    <location>
        <begin position="248"/>
        <end position="258"/>
    </location>
</feature>
<feature type="compositionally biased region" description="Acidic residues" evidence="6">
    <location>
        <begin position="1319"/>
        <end position="1328"/>
    </location>
</feature>
<feature type="region of interest" description="Disordered" evidence="6">
    <location>
        <begin position="1"/>
        <end position="399"/>
    </location>
</feature>
<evidence type="ECO:0000256" key="7">
    <source>
        <dbReference type="SAM" id="Phobius"/>
    </source>
</evidence>
<dbReference type="GO" id="GO:0032541">
    <property type="term" value="C:cortical endoplasmic reticulum"/>
    <property type="evidence" value="ECO:0007669"/>
    <property type="project" value="TreeGrafter"/>
</dbReference>
<dbReference type="PROSITE" id="PS51778">
    <property type="entry name" value="VAST"/>
    <property type="match status" value="1"/>
</dbReference>
<keyword evidence="3 7" id="KW-0812">Transmembrane</keyword>
<feature type="compositionally biased region" description="Polar residues" evidence="6">
    <location>
        <begin position="325"/>
        <end position="334"/>
    </location>
</feature>
<proteinExistence type="inferred from homology"/>
<protein>
    <recommendedName>
        <fullName evidence="8">VASt domain-containing protein</fullName>
    </recommendedName>
</protein>
<evidence type="ECO:0000256" key="2">
    <source>
        <dbReference type="ARBA" id="ARBA00006582"/>
    </source>
</evidence>
<feature type="compositionally biased region" description="Polar residues" evidence="6">
    <location>
        <begin position="123"/>
        <end position="135"/>
    </location>
</feature>
<dbReference type="Gene3D" id="2.30.29.30">
    <property type="entry name" value="Pleckstrin-homology domain (PH domain)/Phosphotyrosine-binding domain (PTB)"/>
    <property type="match status" value="1"/>
</dbReference>
<accession>A0A8H3J9G1</accession>
<evidence type="ECO:0000256" key="4">
    <source>
        <dbReference type="ARBA" id="ARBA00022989"/>
    </source>
</evidence>
<organism evidence="9 10">
    <name type="scientific">Alectoria fallacina</name>
    <dbReference type="NCBI Taxonomy" id="1903189"/>
    <lineage>
        <taxon>Eukaryota</taxon>
        <taxon>Fungi</taxon>
        <taxon>Dikarya</taxon>
        <taxon>Ascomycota</taxon>
        <taxon>Pezizomycotina</taxon>
        <taxon>Lecanoromycetes</taxon>
        <taxon>OSLEUM clade</taxon>
        <taxon>Lecanoromycetidae</taxon>
        <taxon>Lecanorales</taxon>
        <taxon>Lecanorineae</taxon>
        <taxon>Parmeliaceae</taxon>
        <taxon>Alectoria</taxon>
    </lineage>
</organism>
<feature type="compositionally biased region" description="Polar residues" evidence="6">
    <location>
        <begin position="469"/>
        <end position="483"/>
    </location>
</feature>
<feature type="compositionally biased region" description="Basic and acidic residues" evidence="6">
    <location>
        <begin position="275"/>
        <end position="286"/>
    </location>
</feature>
<dbReference type="OrthoDB" id="2162691at2759"/>
<sequence>METAAKSISPGPSTSEPKGFKGLVAKAKLGRKDAPSTTSLNGSNVSDEASERSGIRNSVDSLVDKVRDSRGSSLDDGLPSGPSNLSKLIPGRVKMKRRRREEAEQQLQQEAADPRGRSADGQAATSALPTTLYRNDNNDRSRSALGEDEEDGGSLITIESDTEPSTVSPPPLVSRQSHIGFLTSSSPLIDTTTHSNAPSNLQLDSPNFQSPQYQKSSTLPVIGSDTSSTTNLAPNHAATMDSRDGGRTLSTRNGSRNRGVSPGARIKDVFTVSSRKKDSSPPKSPDRASVISSNSGNALQALFSKDKRNSINLGRSSKASDSKESVASNLQSPPASVRDLPTIVTTPNTPTSASLDPPKTQVTPPTPIDQRQDVPISPSRKTKAAGAAGMVPNTTESSSGNMIAHRRVRSDSGTLASSKLSNVLSAPLTPMAEEKTPGARTPSQGSQAGGFFSSVFSAAQSAANQLSSTIANNQTRSRSSTQTIEEDGDEQTDEVTAMVAEDAPADEQKKLAVETLGAGDLSLSHLGIGSDSPLANNSSAAILPNGLSEKGQEGSIIQREEAAAQAEKVSAARAVSQAYSLRPTEENASTPVAEDVAPVVRPRSVYESSILTDDKTPPNGSLYEGNSGFRRSGSVRSRVGTIAKRHRNSSSATGGTIAAAIAAGNAALANPAASGNTARPTGFAVASKKRNRDFHQLFRSVPEDDYLIEDYSCALQRDIILAGRIYVSEGHICFSSNILGWVTTLIISFDEIVSVEKESTAMVFPNAIAIQTLHARQTFRSLLSREATYDLLIGIWKISHPSLQSSLNGVRLEGGTGDKTEKVDPSGSDEASEVSDEEEEIYDEDDDDDEGTGSFTEVPEGSIAGSELAVDQHIKAVTRKASVMGVAAGAAAGGGPTPSESKAGEKAAAASAASADFPGPTTHAPTECGDGGAHYERALQDDIIPAPLGKVYAMVFGAASGGYMAKWLLDEIKVTDLTMEDDKKGLSEEGRTRSYSYIKPLNASIGPKSTKCVVTETLDSFDLEKAVSVTQSTQTPDVPSGNVFATKTHFCLMWAPGNATRLVINFTIEWTGKSWLKGPIEKGANEGQITYCNDLVKALKTGVTSRPRAGTNGSKLKSKGKRRKGDPDPARTSPANAKAVTIGTQPKDNSWGLLEPLHGIFGPIIDIFSPMISSNMVIGFLLFIILVNWLRGPRSSASGNSLAYLPTAQRVAAYEEIWRKEESDLWDWLEQRVDMQGTAYPESSDREAVAQARRQREQSLRNKGLRSKLEDVKMSEREVDHAIRVTEEKLGLLKRAVREKKGMQGDEDPPSREARDAPEEPEGEVEDR</sequence>
<dbReference type="GO" id="GO:0140268">
    <property type="term" value="C:endoplasmic reticulum-plasma membrane contact site"/>
    <property type="evidence" value="ECO:0007669"/>
    <property type="project" value="TreeGrafter"/>
</dbReference>
<keyword evidence="4 7" id="KW-1133">Transmembrane helix</keyword>
<dbReference type="SMART" id="SM00568">
    <property type="entry name" value="GRAM"/>
    <property type="match status" value="1"/>
</dbReference>
<dbReference type="EMBL" id="CAJPDR010000941">
    <property type="protein sequence ID" value="CAF9943252.1"/>
    <property type="molecule type" value="Genomic_DNA"/>
</dbReference>
<evidence type="ECO:0000256" key="5">
    <source>
        <dbReference type="ARBA" id="ARBA00023136"/>
    </source>
</evidence>
<keyword evidence="5 7" id="KW-0472">Membrane</keyword>
<feature type="transmembrane region" description="Helical" evidence="7">
    <location>
        <begin position="1167"/>
        <end position="1190"/>
    </location>
</feature>
<evidence type="ECO:0000313" key="9">
    <source>
        <dbReference type="EMBL" id="CAF9943252.1"/>
    </source>
</evidence>
<feature type="region of interest" description="Disordered" evidence="6">
    <location>
        <begin position="1296"/>
        <end position="1328"/>
    </location>
</feature>
<dbReference type="Proteomes" id="UP000664203">
    <property type="component" value="Unassembled WGS sequence"/>
</dbReference>
<feature type="domain" description="VASt" evidence="8">
    <location>
        <begin position="935"/>
        <end position="1107"/>
    </location>
</feature>
<dbReference type="InterPro" id="IPR011993">
    <property type="entry name" value="PH-like_dom_sf"/>
</dbReference>
<dbReference type="PANTHER" id="PTHR23319">
    <property type="entry name" value="GRAM DOMAIN CONTAINING 1B, ISOFORM E"/>
    <property type="match status" value="1"/>
</dbReference>
<feature type="compositionally biased region" description="Polar residues" evidence="6">
    <location>
        <begin position="35"/>
        <end position="47"/>
    </location>
</feature>
<dbReference type="GO" id="GO:0120015">
    <property type="term" value="F:sterol transfer activity"/>
    <property type="evidence" value="ECO:0007669"/>
    <property type="project" value="TreeGrafter"/>
</dbReference>
<evidence type="ECO:0000256" key="6">
    <source>
        <dbReference type="SAM" id="MobiDB-lite"/>
    </source>
</evidence>
<dbReference type="Pfam" id="PF02893">
    <property type="entry name" value="GRAM"/>
    <property type="match status" value="1"/>
</dbReference>
<evidence type="ECO:0000256" key="1">
    <source>
        <dbReference type="ARBA" id="ARBA00004167"/>
    </source>
</evidence>
<keyword evidence="10" id="KW-1185">Reference proteome</keyword>
<comment type="subcellular location">
    <subcellularLocation>
        <location evidence="1">Membrane</location>
        <topology evidence="1">Single-pass membrane protein</topology>
    </subcellularLocation>
</comment>
<gene>
    <name evidence="9" type="ORF">ALECFALPRED_010921</name>
</gene>
<dbReference type="GO" id="GO:0005789">
    <property type="term" value="C:endoplasmic reticulum membrane"/>
    <property type="evidence" value="ECO:0007669"/>
    <property type="project" value="TreeGrafter"/>
</dbReference>
<evidence type="ECO:0000259" key="8">
    <source>
        <dbReference type="PROSITE" id="PS51778"/>
    </source>
</evidence>
<feature type="region of interest" description="Disordered" evidence="6">
    <location>
        <begin position="889"/>
        <end position="933"/>
    </location>
</feature>
<dbReference type="GO" id="GO:0032366">
    <property type="term" value="P:intracellular sterol transport"/>
    <property type="evidence" value="ECO:0007669"/>
    <property type="project" value="TreeGrafter"/>
</dbReference>
<feature type="region of interest" description="Disordered" evidence="6">
    <location>
        <begin position="467"/>
        <end position="493"/>
    </location>
</feature>
<feature type="compositionally biased region" description="Polar residues" evidence="6">
    <location>
        <begin position="157"/>
        <end position="166"/>
    </location>
</feature>
<dbReference type="GO" id="GO:0032934">
    <property type="term" value="F:sterol binding"/>
    <property type="evidence" value="ECO:0007669"/>
    <property type="project" value="TreeGrafter"/>
</dbReference>
<feature type="compositionally biased region" description="Basic and acidic residues" evidence="6">
    <location>
        <begin position="1243"/>
        <end position="1260"/>
    </location>
</feature>
<evidence type="ECO:0000256" key="3">
    <source>
        <dbReference type="ARBA" id="ARBA00022692"/>
    </source>
</evidence>
<name>A0A8H3J9G1_9LECA</name>
<dbReference type="InterPro" id="IPR031968">
    <property type="entry name" value="VASt"/>
</dbReference>
<feature type="compositionally biased region" description="Polar residues" evidence="6">
    <location>
        <begin position="174"/>
        <end position="233"/>
    </location>
</feature>
<feature type="region of interest" description="Disordered" evidence="6">
    <location>
        <begin position="809"/>
        <end position="866"/>
    </location>
</feature>
<feature type="compositionally biased region" description="Polar residues" evidence="6">
    <location>
        <begin position="343"/>
        <end position="354"/>
    </location>
</feature>
<feature type="compositionally biased region" description="Low complexity" evidence="6">
    <location>
        <begin position="906"/>
        <end position="915"/>
    </location>
</feature>
<reference evidence="9" key="1">
    <citation type="submission" date="2021-03" db="EMBL/GenBank/DDBJ databases">
        <authorList>
            <person name="Tagirdzhanova G."/>
        </authorList>
    </citation>
    <scope>NUCLEOTIDE SEQUENCE</scope>
</reference>
<comment type="caution">
    <text evidence="9">The sequence shown here is derived from an EMBL/GenBank/DDBJ whole genome shotgun (WGS) entry which is preliminary data.</text>
</comment>
<evidence type="ECO:0000313" key="10">
    <source>
        <dbReference type="Proteomes" id="UP000664203"/>
    </source>
</evidence>
<feature type="compositionally biased region" description="Acidic residues" evidence="6">
    <location>
        <begin position="830"/>
        <end position="851"/>
    </location>
</feature>
<feature type="compositionally biased region" description="Basic and acidic residues" evidence="6">
    <location>
        <begin position="1299"/>
        <end position="1318"/>
    </location>
</feature>
<feature type="compositionally biased region" description="Acidic residues" evidence="6">
    <location>
        <begin position="484"/>
        <end position="493"/>
    </location>
</feature>
<dbReference type="PANTHER" id="PTHR23319:SF4">
    <property type="entry name" value="GRAM DOMAIN CONTAINING 1B, ISOFORM E"/>
    <property type="match status" value="1"/>
</dbReference>
<dbReference type="Pfam" id="PF16016">
    <property type="entry name" value="VASt"/>
    <property type="match status" value="1"/>
</dbReference>
<feature type="region of interest" description="Disordered" evidence="6">
    <location>
        <begin position="1103"/>
        <end position="1144"/>
    </location>
</feature>
<dbReference type="GO" id="GO:0005886">
    <property type="term" value="C:plasma membrane"/>
    <property type="evidence" value="ECO:0007669"/>
    <property type="project" value="TreeGrafter"/>
</dbReference>